<gene>
    <name evidence="8" type="primary">LOC105909934</name>
</gene>
<keyword evidence="2 5" id="KW-0812">Transmembrane</keyword>
<evidence type="ECO:0000256" key="2">
    <source>
        <dbReference type="ARBA" id="ARBA00022692"/>
    </source>
</evidence>
<keyword evidence="7" id="KW-1185">Reference proteome</keyword>
<evidence type="ECO:0000313" key="8">
    <source>
        <dbReference type="RefSeq" id="XP_012694059.2"/>
    </source>
</evidence>
<dbReference type="GO" id="GO:0004930">
    <property type="term" value="F:G protein-coupled receptor activity"/>
    <property type="evidence" value="ECO:0007669"/>
    <property type="project" value="InterPro"/>
</dbReference>
<sequence length="320" mass="36607">MNLTKRDDFQEALVKNLIIVILGIVINCINGIIVLTFCKNSVFHSDSRYILYMNLVVNDMILIYVSVTLYVLTYIYPNLNALMCCILVMTGSTTRKNTTIILASMAIERYIAICKPLRHAQICTVRRTYIIIALTWGVGFVPALVDVIIVLATQPIGFFSKGVFCFPPILYNTRYHAENVKVVQALYMSFVWLTLIYTYFMIFRTARSAKRDTASAKKAQNTILLHGAQLLLSMLSYITPLFNVVLISFFPIHRSKITFLNYLITNIIPRLLSPLIYSVRDQKFAKHMSQYYSCKVILFKGGLKRRRLKCSSKRVCSLKG</sequence>
<dbReference type="Proteomes" id="UP000515152">
    <property type="component" value="Chromosome 5"/>
</dbReference>
<evidence type="ECO:0000256" key="4">
    <source>
        <dbReference type="ARBA" id="ARBA00023136"/>
    </source>
</evidence>
<dbReference type="FunFam" id="1.20.1070.10:FF:000096">
    <property type="entry name" value="Odorant receptor 131-2"/>
    <property type="match status" value="1"/>
</dbReference>
<evidence type="ECO:0000256" key="3">
    <source>
        <dbReference type="ARBA" id="ARBA00022989"/>
    </source>
</evidence>
<dbReference type="InterPro" id="IPR017452">
    <property type="entry name" value="GPCR_Rhodpsn_7TM"/>
</dbReference>
<comment type="subcellular location">
    <subcellularLocation>
        <location evidence="1">Membrane</location>
    </subcellularLocation>
</comment>
<dbReference type="PANTHER" id="PTHR26451">
    <property type="entry name" value="G_PROTEIN_RECEP_F1_2 DOMAIN-CONTAINING PROTEIN"/>
    <property type="match status" value="1"/>
</dbReference>
<dbReference type="Pfam" id="PF00001">
    <property type="entry name" value="7tm_1"/>
    <property type="match status" value="1"/>
</dbReference>
<proteinExistence type="predicted"/>
<feature type="transmembrane region" description="Helical" evidence="5">
    <location>
        <begin position="128"/>
        <end position="152"/>
    </location>
</feature>
<dbReference type="PANTHER" id="PTHR26451:SF998">
    <property type="entry name" value="ODORANT RECEPTOR-RELATED"/>
    <property type="match status" value="1"/>
</dbReference>
<feature type="transmembrane region" description="Helical" evidence="5">
    <location>
        <begin position="12"/>
        <end position="37"/>
    </location>
</feature>
<dbReference type="AlphaFoldDB" id="A0A6P3WBS9"/>
<dbReference type="InterPro" id="IPR052921">
    <property type="entry name" value="GPCR1_Superfamily_Member"/>
</dbReference>
<feature type="transmembrane region" description="Helical" evidence="5">
    <location>
        <begin position="182"/>
        <end position="202"/>
    </location>
</feature>
<dbReference type="CDD" id="cd00637">
    <property type="entry name" value="7tm_classA_rhodopsin-like"/>
    <property type="match status" value="1"/>
</dbReference>
<evidence type="ECO:0000313" key="7">
    <source>
        <dbReference type="Proteomes" id="UP000515152"/>
    </source>
</evidence>
<organism evidence="7 8">
    <name type="scientific">Clupea harengus</name>
    <name type="common">Atlantic herring</name>
    <dbReference type="NCBI Taxonomy" id="7950"/>
    <lineage>
        <taxon>Eukaryota</taxon>
        <taxon>Metazoa</taxon>
        <taxon>Chordata</taxon>
        <taxon>Craniata</taxon>
        <taxon>Vertebrata</taxon>
        <taxon>Euteleostomi</taxon>
        <taxon>Actinopterygii</taxon>
        <taxon>Neopterygii</taxon>
        <taxon>Teleostei</taxon>
        <taxon>Clupei</taxon>
        <taxon>Clupeiformes</taxon>
        <taxon>Clupeoidei</taxon>
        <taxon>Clupeidae</taxon>
        <taxon>Clupea</taxon>
    </lineage>
</organism>
<reference evidence="8" key="1">
    <citation type="submission" date="2025-08" db="UniProtKB">
        <authorList>
            <consortium name="RefSeq"/>
        </authorList>
    </citation>
    <scope>IDENTIFICATION</scope>
</reference>
<name>A0A6P3WBS9_CLUHA</name>
<dbReference type="PROSITE" id="PS50262">
    <property type="entry name" value="G_PROTEIN_RECEP_F1_2"/>
    <property type="match status" value="1"/>
</dbReference>
<dbReference type="OrthoDB" id="6359945at2759"/>
<dbReference type="InterPro" id="IPR000276">
    <property type="entry name" value="GPCR_Rhodpsn"/>
</dbReference>
<dbReference type="KEGG" id="char:105909934"/>
<dbReference type="SUPFAM" id="SSF81321">
    <property type="entry name" value="Family A G protein-coupled receptor-like"/>
    <property type="match status" value="1"/>
</dbReference>
<dbReference type="Gene3D" id="1.20.1070.10">
    <property type="entry name" value="Rhodopsin 7-helix transmembrane proteins"/>
    <property type="match status" value="1"/>
</dbReference>
<evidence type="ECO:0000256" key="1">
    <source>
        <dbReference type="ARBA" id="ARBA00004370"/>
    </source>
</evidence>
<dbReference type="PRINTS" id="PR00237">
    <property type="entry name" value="GPCRRHODOPSN"/>
</dbReference>
<protein>
    <submittedName>
        <fullName evidence="8">Odorant receptor 131-2-like</fullName>
    </submittedName>
</protein>
<dbReference type="GO" id="GO:0005549">
    <property type="term" value="F:odorant binding"/>
    <property type="evidence" value="ECO:0007669"/>
    <property type="project" value="TreeGrafter"/>
</dbReference>
<feature type="domain" description="G-protein coupled receptors family 1 profile" evidence="6">
    <location>
        <begin position="29"/>
        <end position="277"/>
    </location>
</feature>
<feature type="transmembrane region" description="Helical" evidence="5">
    <location>
        <begin position="259"/>
        <end position="279"/>
    </location>
</feature>
<feature type="transmembrane region" description="Helical" evidence="5">
    <location>
        <begin position="49"/>
        <end position="73"/>
    </location>
</feature>
<feature type="transmembrane region" description="Helical" evidence="5">
    <location>
        <begin position="223"/>
        <end position="247"/>
    </location>
</feature>
<dbReference type="GO" id="GO:0016020">
    <property type="term" value="C:membrane"/>
    <property type="evidence" value="ECO:0007669"/>
    <property type="project" value="UniProtKB-SubCell"/>
</dbReference>
<evidence type="ECO:0000259" key="6">
    <source>
        <dbReference type="PROSITE" id="PS50262"/>
    </source>
</evidence>
<dbReference type="GO" id="GO:0004984">
    <property type="term" value="F:olfactory receptor activity"/>
    <property type="evidence" value="ECO:0007669"/>
    <property type="project" value="TreeGrafter"/>
</dbReference>
<keyword evidence="4 5" id="KW-0472">Membrane</keyword>
<evidence type="ECO:0000256" key="5">
    <source>
        <dbReference type="SAM" id="Phobius"/>
    </source>
</evidence>
<accession>A0A6P3WBS9</accession>
<dbReference type="RefSeq" id="XP_012694059.2">
    <property type="nucleotide sequence ID" value="XM_012838605.2"/>
</dbReference>
<dbReference type="GeneID" id="105909934"/>
<keyword evidence="3 5" id="KW-1133">Transmembrane helix</keyword>